<name>A0A1I7GDD0_9FIRM</name>
<dbReference type="PANTHER" id="PTHR11106:SF27">
    <property type="entry name" value="MACRO DOMAIN-CONTAINING PROTEIN"/>
    <property type="match status" value="1"/>
</dbReference>
<dbReference type="PANTHER" id="PTHR11106">
    <property type="entry name" value="GANGLIOSIDE INDUCED DIFFERENTIATION ASSOCIATED PROTEIN 2-RELATED"/>
    <property type="match status" value="1"/>
</dbReference>
<dbReference type="InterPro" id="IPR009839">
    <property type="entry name" value="SseB_N"/>
</dbReference>
<evidence type="ECO:0000313" key="2">
    <source>
        <dbReference type="EMBL" id="SFU46256.1"/>
    </source>
</evidence>
<sequence>MNQFDHRKLAENRELERILKELQTDFSEDRLNEFTNALILRGLSGGELLVPMLVREDVPTPGDVQAPEETEDAARCQVAYQSLTGDGEDEWIPAFTSEEEADKGERAELTQIGILDFLDFFTNLEEGLTGIVFNPWGNQLLMPRDIVESILDAVEDFMNSIDDLDLSDEDLRELGIDFSDLDDEEDFSDVTADGAVDLVLGDITELSADCIVNAANNTLMDGGGVNGAIHQAAGPELDEACRSLRGCGTGKAKITDGFRLPAKKIIHTVGPIYSGSEEDAKLLADCYWNSLDLAAENDLHSIVFPCISTGIFGYPKDAAARIAVETTVDWMDSRVTDYPMKIVFCVHEEDDYDRYEAILDEILGDAE</sequence>
<dbReference type="Proteomes" id="UP000198817">
    <property type="component" value="Unassembled WGS sequence"/>
</dbReference>
<feature type="domain" description="Macro" evidence="1">
    <location>
        <begin position="183"/>
        <end position="363"/>
    </location>
</feature>
<organism evidence="2 3">
    <name type="scientific">Eubacterium pyruvativorans</name>
    <dbReference type="NCBI Taxonomy" id="155865"/>
    <lineage>
        <taxon>Bacteria</taxon>
        <taxon>Bacillati</taxon>
        <taxon>Bacillota</taxon>
        <taxon>Clostridia</taxon>
        <taxon>Eubacteriales</taxon>
        <taxon>Eubacteriaceae</taxon>
        <taxon>Eubacterium</taxon>
    </lineage>
</organism>
<dbReference type="OrthoDB" id="6194521at2"/>
<dbReference type="Pfam" id="PF01661">
    <property type="entry name" value="Macro"/>
    <property type="match status" value="1"/>
</dbReference>
<proteinExistence type="predicted"/>
<dbReference type="NCBIfam" id="NF001664">
    <property type="entry name" value="PRK00431.1-6"/>
    <property type="match status" value="1"/>
</dbReference>
<dbReference type="InterPro" id="IPR002589">
    <property type="entry name" value="Macro_dom"/>
</dbReference>
<dbReference type="PROSITE" id="PS51154">
    <property type="entry name" value="MACRO"/>
    <property type="match status" value="1"/>
</dbReference>
<dbReference type="CDD" id="cd02908">
    <property type="entry name" value="Macro_OAADPr_deacetylase"/>
    <property type="match status" value="1"/>
</dbReference>
<accession>A0A1I7GDD0</accession>
<dbReference type="STRING" id="155865.SAMN05216515_10723"/>
<dbReference type="Gene3D" id="3.40.220.10">
    <property type="entry name" value="Leucine Aminopeptidase, subunit E, domain 1"/>
    <property type="match status" value="1"/>
</dbReference>
<protein>
    <submittedName>
        <fullName evidence="2">O-acetyl-ADP-ribose deacetylase (Regulator of RNase III), contains Macro domain</fullName>
    </submittedName>
</protein>
<dbReference type="EMBL" id="FPBT01000006">
    <property type="protein sequence ID" value="SFU46256.1"/>
    <property type="molecule type" value="Genomic_DNA"/>
</dbReference>
<reference evidence="2 3" key="1">
    <citation type="submission" date="2016-10" db="EMBL/GenBank/DDBJ databases">
        <authorList>
            <person name="de Groot N.N."/>
        </authorList>
    </citation>
    <scope>NUCLEOTIDE SEQUENCE [LARGE SCALE GENOMIC DNA]</scope>
    <source>
        <strain evidence="2 3">KHGC13</strain>
    </source>
</reference>
<dbReference type="RefSeq" id="WP_090470666.1">
    <property type="nucleotide sequence ID" value="NZ_FOWF01000007.1"/>
</dbReference>
<evidence type="ECO:0000259" key="1">
    <source>
        <dbReference type="PROSITE" id="PS51154"/>
    </source>
</evidence>
<dbReference type="Pfam" id="PF07179">
    <property type="entry name" value="SseB"/>
    <property type="match status" value="1"/>
</dbReference>
<keyword evidence="3" id="KW-1185">Reference proteome</keyword>
<dbReference type="SMART" id="SM00506">
    <property type="entry name" value="A1pp"/>
    <property type="match status" value="1"/>
</dbReference>
<gene>
    <name evidence="2" type="ORF">SAMN05216508_10623</name>
</gene>
<dbReference type="InterPro" id="IPR043472">
    <property type="entry name" value="Macro_dom-like"/>
</dbReference>
<evidence type="ECO:0000313" key="3">
    <source>
        <dbReference type="Proteomes" id="UP000198817"/>
    </source>
</evidence>
<dbReference type="SUPFAM" id="SSF52949">
    <property type="entry name" value="Macro domain-like"/>
    <property type="match status" value="1"/>
</dbReference>
<dbReference type="AlphaFoldDB" id="A0A1I7GDD0"/>